<dbReference type="EMBL" id="BGPR01002984">
    <property type="protein sequence ID" value="GBM82035.1"/>
    <property type="molecule type" value="Genomic_DNA"/>
</dbReference>
<comment type="caution">
    <text evidence="4">The sequence shown here is derived from an EMBL/GenBank/DDBJ whole genome shotgun (WGS) entry which is preliminary data.</text>
</comment>
<evidence type="ECO:0000259" key="3">
    <source>
        <dbReference type="Pfam" id="PF13359"/>
    </source>
</evidence>
<dbReference type="Pfam" id="PF13359">
    <property type="entry name" value="DDE_Tnp_4"/>
    <property type="match status" value="1"/>
</dbReference>
<keyword evidence="2" id="KW-0479">Metal-binding</keyword>
<protein>
    <recommendedName>
        <fullName evidence="3">DDE Tnp4 domain-containing protein</fullName>
    </recommendedName>
</protein>
<dbReference type="PANTHER" id="PTHR23080:SF144">
    <property type="entry name" value="SPINDLE AND KINETOCHORE ASSOCIATED COMPLEX SUBUNIT 3"/>
    <property type="match status" value="1"/>
</dbReference>
<dbReference type="AlphaFoldDB" id="A0A4Y2IWJ7"/>
<feature type="domain" description="DDE Tnp4" evidence="3">
    <location>
        <begin position="74"/>
        <end position="212"/>
    </location>
</feature>
<evidence type="ECO:0000256" key="1">
    <source>
        <dbReference type="ARBA" id="ARBA00001968"/>
    </source>
</evidence>
<organism evidence="4 5">
    <name type="scientific">Araneus ventricosus</name>
    <name type="common">Orbweaver spider</name>
    <name type="synonym">Epeira ventricosa</name>
    <dbReference type="NCBI Taxonomy" id="182803"/>
    <lineage>
        <taxon>Eukaryota</taxon>
        <taxon>Metazoa</taxon>
        <taxon>Ecdysozoa</taxon>
        <taxon>Arthropoda</taxon>
        <taxon>Chelicerata</taxon>
        <taxon>Arachnida</taxon>
        <taxon>Araneae</taxon>
        <taxon>Araneomorphae</taxon>
        <taxon>Entelegynae</taxon>
        <taxon>Araneoidea</taxon>
        <taxon>Araneidae</taxon>
        <taxon>Araneus</taxon>
    </lineage>
</organism>
<evidence type="ECO:0000313" key="4">
    <source>
        <dbReference type="EMBL" id="GBM82035.1"/>
    </source>
</evidence>
<dbReference type="GO" id="GO:0046872">
    <property type="term" value="F:metal ion binding"/>
    <property type="evidence" value="ECO:0007669"/>
    <property type="project" value="UniProtKB-KW"/>
</dbReference>
<keyword evidence="5" id="KW-1185">Reference proteome</keyword>
<dbReference type="InterPro" id="IPR027806">
    <property type="entry name" value="HARBI1_dom"/>
</dbReference>
<name>A0A4Y2IWJ7_ARAVE</name>
<dbReference type="OrthoDB" id="7782839at2759"/>
<evidence type="ECO:0000256" key="2">
    <source>
        <dbReference type="ARBA" id="ARBA00022723"/>
    </source>
</evidence>
<dbReference type="Proteomes" id="UP000499080">
    <property type="component" value="Unassembled WGS sequence"/>
</dbReference>
<dbReference type="PANTHER" id="PTHR23080">
    <property type="entry name" value="THAP DOMAIN PROTEIN"/>
    <property type="match status" value="1"/>
</dbReference>
<reference evidence="4 5" key="1">
    <citation type="journal article" date="2019" name="Sci. Rep.">
        <title>Orb-weaving spider Araneus ventricosus genome elucidates the spidroin gene catalogue.</title>
        <authorList>
            <person name="Kono N."/>
            <person name="Nakamura H."/>
            <person name="Ohtoshi R."/>
            <person name="Moran D.A.P."/>
            <person name="Shinohara A."/>
            <person name="Yoshida Y."/>
            <person name="Fujiwara M."/>
            <person name="Mori M."/>
            <person name="Tomita M."/>
            <person name="Arakawa K."/>
        </authorList>
    </citation>
    <scope>NUCLEOTIDE SEQUENCE [LARGE SCALE GENOMIC DNA]</scope>
</reference>
<sequence length="225" mass="25387">MYILLKKLRLGNQFSILAIDFGLCESTVCRLFKKSAPMLAQLMQDLIVWPKVQDIRKHFPIPFRARYSQVISIIDCLEIEIPSNPVHQALTWSNYYNCNTLKFLISCTPDGLVSFISVGYGGRTSDVMIVEHSGYLEKLMSETSAMVDRGFKHISSLLMQKGSELVRSPSVSSASISSKADVKLSKRIASLLIHIERVNGRLREFRMLVLSKFSNAFHIRASIAI</sequence>
<proteinExistence type="predicted"/>
<comment type="cofactor">
    <cofactor evidence="1">
        <name>a divalent metal cation</name>
        <dbReference type="ChEBI" id="CHEBI:60240"/>
    </cofactor>
</comment>
<accession>A0A4Y2IWJ7</accession>
<evidence type="ECO:0000313" key="5">
    <source>
        <dbReference type="Proteomes" id="UP000499080"/>
    </source>
</evidence>
<gene>
    <name evidence="4" type="ORF">AVEN_74035_1</name>
</gene>